<sequence length="447" mass="45997">MASATIPGTPQDAIARGPMTAFQIGAVALCVGISALDGFDVLAVAFTAPAISREWGLGPAQVGGLFSAGLAGMGIGAFTISPLGDKLGRRPSIVFCLAILTVGMLLSAFTRDLTELVLTRVLTGLGIGGILAGINTVVAEYASTRRRNLSISLMALGYPLGASFGGLAAVPLIAAFGWRSVFVLGGVVAAMLIPVTLVLLPESIQFLVARQPARALDKVNAVLRRLKQPPVDTLPAPTANVAGEQTRVADLFTGRMLGTTLLVVLLNASVMATVYFTVSWTPKMLSQLGFSDSIGIYASLMMNLAGALGCLLFGLFANRFGLRRLSTIVFVCMAGAVVAFGAVPAQALPLIVAAFVAGFFLNTSITCLYTILPNIFSPATRATGTGIGLGGGRIGAVVGPYLAGLLMAEGWSRPAYCLVLALPMLVATATLYGLPKARIQTPAPPAG</sequence>
<evidence type="ECO:0000256" key="3">
    <source>
        <dbReference type="ARBA" id="ARBA00022989"/>
    </source>
</evidence>
<keyword evidence="4 5" id="KW-0472">Membrane</keyword>
<evidence type="ECO:0000313" key="7">
    <source>
        <dbReference type="EMBL" id="TPG48221.1"/>
    </source>
</evidence>
<dbReference type="GO" id="GO:0046943">
    <property type="term" value="F:carboxylic acid transmembrane transporter activity"/>
    <property type="evidence" value="ECO:0007669"/>
    <property type="project" value="TreeGrafter"/>
</dbReference>
<comment type="subcellular location">
    <subcellularLocation>
        <location evidence="1">Membrane</location>
        <topology evidence="1">Multi-pass membrane protein</topology>
    </subcellularLocation>
</comment>
<evidence type="ECO:0000259" key="6">
    <source>
        <dbReference type="PROSITE" id="PS50850"/>
    </source>
</evidence>
<feature type="transmembrane region" description="Helical" evidence="5">
    <location>
        <begin position="328"/>
        <end position="345"/>
    </location>
</feature>
<feature type="transmembrane region" description="Helical" evidence="5">
    <location>
        <begin position="296"/>
        <end position="316"/>
    </location>
</feature>
<dbReference type="InterPro" id="IPR011701">
    <property type="entry name" value="MFS"/>
</dbReference>
<dbReference type="SUPFAM" id="SSF103473">
    <property type="entry name" value="MFS general substrate transporter"/>
    <property type="match status" value="1"/>
</dbReference>
<name>A0A502FFQ8_9SPHN</name>
<reference evidence="7 8" key="1">
    <citation type="journal article" date="2019" name="Environ. Microbiol.">
        <title>Species interactions and distinct microbial communities in high Arctic permafrost affected cryosols are associated with the CH4 and CO2 gas fluxes.</title>
        <authorList>
            <person name="Altshuler I."/>
            <person name="Hamel J."/>
            <person name="Turney S."/>
            <person name="Magnuson E."/>
            <person name="Levesque R."/>
            <person name="Greer C."/>
            <person name="Whyte L.G."/>
        </authorList>
    </citation>
    <scope>NUCLEOTIDE SEQUENCE [LARGE SCALE GENOMIC DNA]</scope>
    <source>
        <strain evidence="7 8">E6.1</strain>
    </source>
</reference>
<dbReference type="PANTHER" id="PTHR23508">
    <property type="entry name" value="CARBOXYLIC ACID TRANSPORTER PROTEIN HOMOLOG"/>
    <property type="match status" value="1"/>
</dbReference>
<feature type="transmembrane region" description="Helical" evidence="5">
    <location>
        <begin position="351"/>
        <end position="372"/>
    </location>
</feature>
<gene>
    <name evidence="7" type="ORF">EAH76_20545</name>
</gene>
<feature type="transmembrane region" description="Helical" evidence="5">
    <location>
        <begin position="21"/>
        <end position="48"/>
    </location>
</feature>
<feature type="transmembrane region" description="Helical" evidence="5">
    <location>
        <begin position="121"/>
        <end position="143"/>
    </location>
</feature>
<feature type="transmembrane region" description="Helical" evidence="5">
    <location>
        <begin position="256"/>
        <end position="276"/>
    </location>
</feature>
<proteinExistence type="predicted"/>
<feature type="transmembrane region" description="Helical" evidence="5">
    <location>
        <begin position="182"/>
        <end position="200"/>
    </location>
</feature>
<dbReference type="Gene3D" id="1.20.1250.20">
    <property type="entry name" value="MFS general substrate transporter like domains"/>
    <property type="match status" value="1"/>
</dbReference>
<evidence type="ECO:0000256" key="5">
    <source>
        <dbReference type="SAM" id="Phobius"/>
    </source>
</evidence>
<evidence type="ECO:0000256" key="1">
    <source>
        <dbReference type="ARBA" id="ARBA00004141"/>
    </source>
</evidence>
<accession>A0A502FFQ8</accession>
<feature type="transmembrane region" description="Helical" evidence="5">
    <location>
        <begin position="60"/>
        <end position="80"/>
    </location>
</feature>
<dbReference type="PANTHER" id="PTHR23508:SF10">
    <property type="entry name" value="CARBOXYLIC ACID TRANSPORTER PROTEIN HOMOLOG"/>
    <property type="match status" value="1"/>
</dbReference>
<dbReference type="InterPro" id="IPR036259">
    <property type="entry name" value="MFS_trans_sf"/>
</dbReference>
<feature type="transmembrane region" description="Helical" evidence="5">
    <location>
        <begin position="384"/>
        <end position="407"/>
    </location>
</feature>
<keyword evidence="2 5" id="KW-0812">Transmembrane</keyword>
<protein>
    <submittedName>
        <fullName evidence="7">MFS transporter</fullName>
    </submittedName>
</protein>
<keyword evidence="3 5" id="KW-1133">Transmembrane helix</keyword>
<evidence type="ECO:0000313" key="8">
    <source>
        <dbReference type="Proteomes" id="UP000319931"/>
    </source>
</evidence>
<feature type="transmembrane region" description="Helical" evidence="5">
    <location>
        <begin position="155"/>
        <end position="176"/>
    </location>
</feature>
<feature type="transmembrane region" description="Helical" evidence="5">
    <location>
        <begin position="413"/>
        <end position="434"/>
    </location>
</feature>
<evidence type="ECO:0000256" key="4">
    <source>
        <dbReference type="ARBA" id="ARBA00023136"/>
    </source>
</evidence>
<dbReference type="AlphaFoldDB" id="A0A502FFQ8"/>
<comment type="caution">
    <text evidence="7">The sequence shown here is derived from an EMBL/GenBank/DDBJ whole genome shotgun (WGS) entry which is preliminary data.</text>
</comment>
<feature type="transmembrane region" description="Helical" evidence="5">
    <location>
        <begin position="92"/>
        <end position="109"/>
    </location>
</feature>
<evidence type="ECO:0000256" key="2">
    <source>
        <dbReference type="ARBA" id="ARBA00022692"/>
    </source>
</evidence>
<feature type="domain" description="Major facilitator superfamily (MFS) profile" evidence="6">
    <location>
        <begin position="26"/>
        <end position="438"/>
    </location>
</feature>
<organism evidence="7 8">
    <name type="scientific">Sphingomonas glacialis</name>
    <dbReference type="NCBI Taxonomy" id="658225"/>
    <lineage>
        <taxon>Bacteria</taxon>
        <taxon>Pseudomonadati</taxon>
        <taxon>Pseudomonadota</taxon>
        <taxon>Alphaproteobacteria</taxon>
        <taxon>Sphingomonadales</taxon>
        <taxon>Sphingomonadaceae</taxon>
        <taxon>Sphingomonas</taxon>
    </lineage>
</organism>
<dbReference type="EMBL" id="RCZC01000009">
    <property type="protein sequence ID" value="TPG48221.1"/>
    <property type="molecule type" value="Genomic_DNA"/>
</dbReference>
<dbReference type="Proteomes" id="UP000319931">
    <property type="component" value="Unassembled WGS sequence"/>
</dbReference>
<keyword evidence="8" id="KW-1185">Reference proteome</keyword>
<dbReference type="RefSeq" id="WP_140852154.1">
    <property type="nucleotide sequence ID" value="NZ_RCZC01000009.1"/>
</dbReference>
<dbReference type="InterPro" id="IPR020846">
    <property type="entry name" value="MFS_dom"/>
</dbReference>
<dbReference type="PROSITE" id="PS50850">
    <property type="entry name" value="MFS"/>
    <property type="match status" value="1"/>
</dbReference>
<dbReference type="Pfam" id="PF07690">
    <property type="entry name" value="MFS_1"/>
    <property type="match status" value="1"/>
</dbReference>
<dbReference type="GO" id="GO:0005886">
    <property type="term" value="C:plasma membrane"/>
    <property type="evidence" value="ECO:0007669"/>
    <property type="project" value="TreeGrafter"/>
</dbReference>
<dbReference type="OrthoDB" id="9784658at2"/>